<feature type="transmembrane region" description="Helical" evidence="7">
    <location>
        <begin position="141"/>
        <end position="159"/>
    </location>
</feature>
<feature type="transmembrane region" description="Helical" evidence="7">
    <location>
        <begin position="86"/>
        <end position="109"/>
    </location>
</feature>
<dbReference type="EC" id="3.1.6.-" evidence="9"/>
<protein>
    <submittedName>
        <fullName evidence="9">Arylsulfatase</fullName>
        <ecNumber evidence="9">3.1.6.-</ecNumber>
    </submittedName>
</protein>
<evidence type="ECO:0000256" key="3">
    <source>
        <dbReference type="ARBA" id="ARBA00022679"/>
    </source>
</evidence>
<dbReference type="Gene3D" id="3.40.720.10">
    <property type="entry name" value="Alkaline Phosphatase, subunit A"/>
    <property type="match status" value="1"/>
</dbReference>
<sequence>MSLVKNIGAFLKDRFSLLSVFDGAVLNAYVLVLVLNLALGLLLIARGGELLSAQALFFAVSAICGVTILFFALYALSFYSARLYKILAFALLAINVAFAIAQIFLIFSLELTYSHGTLDALVQTTPKEAFEFAHAFLNFKLIAAFLALLIFVIAALMLRVSQRARMKLCRAIKLIFLLSLLVFIAHAAFKSYVAKSSKMRASIIIALNKIPIYNFAFVTKDYFGADFKSVRELQAGYQSIYASHSHKTAPNRISNVVFIIGESLQRNFMSLYGYYLPTTPNLQALEKSGNLIAFSDVVSPGAKTNDVLKYVLNFGNYESEKQRPWSANLDIVNLARLANYETFWISNQERYGQWAVASGASAQMTDHSDFTNQIPVYKYAYSLDEVMLPSIKNFKSGAKRSPLARKDESSAAEVGSTQKKDKFFILHLMGSHPSYEFRYPKSFAKFSAADISREPLDEGQKKELAHYLNTVAYNDFIVSEIYKIFADDNTLIVYFSDHAQSLYQYRGKLIHGGINRFTLEIPLIFMASDKFKEQNADLWARIAAAKNRPFLNDDLIHAIAEILEMTDLPEYDPTRSVINSDFNASRPRIIEGVDYDKVYRLQKEFGE</sequence>
<dbReference type="InterPro" id="IPR017850">
    <property type="entry name" value="Alkaline_phosphatase_core_sf"/>
</dbReference>
<dbReference type="RefSeq" id="WP_005871164.1">
    <property type="nucleotide sequence ID" value="NZ_ACYG01000024.1"/>
</dbReference>
<keyword evidence="9" id="KW-0378">Hydrolase</keyword>
<gene>
    <name evidence="9" type="ORF">CAMGR0001_0458</name>
</gene>
<dbReference type="AlphaFoldDB" id="C8PHL3"/>
<evidence type="ECO:0000256" key="2">
    <source>
        <dbReference type="ARBA" id="ARBA00022475"/>
    </source>
</evidence>
<dbReference type="CDD" id="cd16017">
    <property type="entry name" value="LptA"/>
    <property type="match status" value="1"/>
</dbReference>
<comment type="subcellular location">
    <subcellularLocation>
        <location evidence="1">Cell membrane</location>
        <topology evidence="1">Multi-pass membrane protein</topology>
    </subcellularLocation>
</comment>
<keyword evidence="3" id="KW-0808">Transferase</keyword>
<feature type="domain" description="Sulfatase N-terminal" evidence="8">
    <location>
        <begin position="254"/>
        <end position="563"/>
    </location>
</feature>
<accession>C8PHL3</accession>
<feature type="transmembrane region" description="Helical" evidence="7">
    <location>
        <begin position="171"/>
        <end position="189"/>
    </location>
</feature>
<feature type="transmembrane region" description="Helical" evidence="7">
    <location>
        <begin position="56"/>
        <end position="79"/>
    </location>
</feature>
<dbReference type="EMBL" id="ACYG01000024">
    <property type="protein sequence ID" value="EEV17627.1"/>
    <property type="molecule type" value="Genomic_DNA"/>
</dbReference>
<proteinExistence type="predicted"/>
<dbReference type="GO" id="GO:0005886">
    <property type="term" value="C:plasma membrane"/>
    <property type="evidence" value="ECO:0007669"/>
    <property type="project" value="UniProtKB-SubCell"/>
</dbReference>
<keyword evidence="10" id="KW-1185">Reference proteome</keyword>
<dbReference type="Pfam" id="PF00884">
    <property type="entry name" value="Sulfatase"/>
    <property type="match status" value="1"/>
</dbReference>
<dbReference type="InterPro" id="IPR000917">
    <property type="entry name" value="Sulfatase_N"/>
</dbReference>
<dbReference type="GO" id="GO:0009244">
    <property type="term" value="P:lipopolysaccharide core region biosynthetic process"/>
    <property type="evidence" value="ECO:0007669"/>
    <property type="project" value="TreeGrafter"/>
</dbReference>
<keyword evidence="6 7" id="KW-0472">Membrane</keyword>
<dbReference type="Proteomes" id="UP000005709">
    <property type="component" value="Unassembled WGS sequence"/>
</dbReference>
<keyword evidence="4 7" id="KW-0812">Transmembrane</keyword>
<evidence type="ECO:0000313" key="10">
    <source>
        <dbReference type="Proteomes" id="UP000005709"/>
    </source>
</evidence>
<evidence type="ECO:0000256" key="4">
    <source>
        <dbReference type="ARBA" id="ARBA00022692"/>
    </source>
</evidence>
<dbReference type="PANTHER" id="PTHR30443">
    <property type="entry name" value="INNER MEMBRANE PROTEIN"/>
    <property type="match status" value="1"/>
</dbReference>
<name>C8PHL3_9BACT</name>
<evidence type="ECO:0000256" key="6">
    <source>
        <dbReference type="ARBA" id="ARBA00023136"/>
    </source>
</evidence>
<keyword evidence="5 7" id="KW-1133">Transmembrane helix</keyword>
<comment type="caution">
    <text evidence="9">The sequence shown here is derived from an EMBL/GenBank/DDBJ whole genome shotgun (WGS) entry which is preliminary data.</text>
</comment>
<evidence type="ECO:0000256" key="5">
    <source>
        <dbReference type="ARBA" id="ARBA00022989"/>
    </source>
</evidence>
<evidence type="ECO:0000256" key="1">
    <source>
        <dbReference type="ARBA" id="ARBA00004651"/>
    </source>
</evidence>
<evidence type="ECO:0000256" key="7">
    <source>
        <dbReference type="SAM" id="Phobius"/>
    </source>
</evidence>
<organism evidence="9 10">
    <name type="scientific">Campylobacter gracilis RM3268</name>
    <dbReference type="NCBI Taxonomy" id="553220"/>
    <lineage>
        <taxon>Bacteria</taxon>
        <taxon>Pseudomonadati</taxon>
        <taxon>Campylobacterota</taxon>
        <taxon>Epsilonproteobacteria</taxon>
        <taxon>Campylobacterales</taxon>
        <taxon>Campylobacteraceae</taxon>
        <taxon>Campylobacter</taxon>
    </lineage>
</organism>
<dbReference type="InterPro" id="IPR058130">
    <property type="entry name" value="PEA_transf_C"/>
</dbReference>
<evidence type="ECO:0000259" key="8">
    <source>
        <dbReference type="Pfam" id="PF00884"/>
    </source>
</evidence>
<dbReference type="eggNOG" id="COG2194">
    <property type="taxonomic scope" value="Bacteria"/>
</dbReference>
<evidence type="ECO:0000313" key="9">
    <source>
        <dbReference type="EMBL" id="EEV17627.1"/>
    </source>
</evidence>
<dbReference type="STRING" id="824.CGRAC_1878"/>
<dbReference type="GO" id="GO:0016776">
    <property type="term" value="F:phosphotransferase activity, phosphate group as acceptor"/>
    <property type="evidence" value="ECO:0007669"/>
    <property type="project" value="TreeGrafter"/>
</dbReference>
<dbReference type="InterPro" id="IPR040423">
    <property type="entry name" value="PEA_transferase"/>
</dbReference>
<reference evidence="9 10" key="1">
    <citation type="submission" date="2009-07" db="EMBL/GenBank/DDBJ databases">
        <authorList>
            <person name="Madupu R."/>
            <person name="Sebastian Y."/>
            <person name="Durkin A.S."/>
            <person name="Torralba M."/>
            <person name="Methe B."/>
            <person name="Sutton G.G."/>
            <person name="Strausberg R.L."/>
            <person name="Nelson K.E."/>
        </authorList>
    </citation>
    <scope>NUCLEOTIDE SEQUENCE [LARGE SCALE GENOMIC DNA]</scope>
    <source>
        <strain evidence="9 10">RM3268</strain>
    </source>
</reference>
<dbReference type="PANTHER" id="PTHR30443:SF0">
    <property type="entry name" value="PHOSPHOETHANOLAMINE TRANSFERASE EPTA"/>
    <property type="match status" value="1"/>
</dbReference>
<keyword evidence="2" id="KW-1003">Cell membrane</keyword>
<dbReference type="OrthoDB" id="9786870at2"/>
<feature type="transmembrane region" description="Helical" evidence="7">
    <location>
        <begin position="20"/>
        <end position="44"/>
    </location>
</feature>
<dbReference type="GO" id="GO:0016787">
    <property type="term" value="F:hydrolase activity"/>
    <property type="evidence" value="ECO:0007669"/>
    <property type="project" value="UniProtKB-KW"/>
</dbReference>
<dbReference type="SUPFAM" id="SSF53649">
    <property type="entry name" value="Alkaline phosphatase-like"/>
    <property type="match status" value="1"/>
</dbReference>